<dbReference type="OrthoDB" id="6778913at2759"/>
<dbReference type="Proteomes" id="UP001153636">
    <property type="component" value="Chromosome 2"/>
</dbReference>
<evidence type="ECO:0000313" key="2">
    <source>
        <dbReference type="Proteomes" id="UP001153636"/>
    </source>
</evidence>
<name>A0A9P0GAW4_9CUCU</name>
<dbReference type="AlphaFoldDB" id="A0A9P0GAW4"/>
<evidence type="ECO:0000313" key="1">
    <source>
        <dbReference type="EMBL" id="CAH1106473.1"/>
    </source>
</evidence>
<reference evidence="1" key="1">
    <citation type="submission" date="2022-01" db="EMBL/GenBank/DDBJ databases">
        <authorList>
            <person name="King R."/>
        </authorList>
    </citation>
    <scope>NUCLEOTIDE SEQUENCE</scope>
</reference>
<proteinExistence type="predicted"/>
<organism evidence="1 2">
    <name type="scientific">Psylliodes chrysocephalus</name>
    <dbReference type="NCBI Taxonomy" id="3402493"/>
    <lineage>
        <taxon>Eukaryota</taxon>
        <taxon>Metazoa</taxon>
        <taxon>Ecdysozoa</taxon>
        <taxon>Arthropoda</taxon>
        <taxon>Hexapoda</taxon>
        <taxon>Insecta</taxon>
        <taxon>Pterygota</taxon>
        <taxon>Neoptera</taxon>
        <taxon>Endopterygota</taxon>
        <taxon>Coleoptera</taxon>
        <taxon>Polyphaga</taxon>
        <taxon>Cucujiformia</taxon>
        <taxon>Chrysomeloidea</taxon>
        <taxon>Chrysomelidae</taxon>
        <taxon>Galerucinae</taxon>
        <taxon>Alticini</taxon>
        <taxon>Psylliodes</taxon>
    </lineage>
</organism>
<accession>A0A9P0GAW4</accession>
<protein>
    <submittedName>
        <fullName evidence="1">Uncharacterized protein</fullName>
    </submittedName>
</protein>
<sequence>MNSLKFPAMISLINKDIIKCIKHSQVLNSIFDGIRRAKTCTKNLVLPVTTRWGSHLFCLQSKEILQTLAVNEEAEGLAKNLPLSVLQKNEENNFMDKYLEEKAYVLTSINKASCLLDPKAQGCYLSAEEQLDAIEYIVNFARSSHFPDDTISPIIHHEQLLVEIANYKAHEGMWAKDFILDCFTEYNTCRLIEDNHWTEQSTIKSSSKNYFCSCYFSFD</sequence>
<dbReference type="EMBL" id="OV651814">
    <property type="protein sequence ID" value="CAH1106473.1"/>
    <property type="molecule type" value="Genomic_DNA"/>
</dbReference>
<keyword evidence="2" id="KW-1185">Reference proteome</keyword>
<gene>
    <name evidence="1" type="ORF">PSYICH_LOCUS6369</name>
</gene>